<gene>
    <name evidence="3" type="ORF">LTR77_002364</name>
</gene>
<feature type="compositionally biased region" description="Acidic residues" evidence="1">
    <location>
        <begin position="177"/>
        <end position="187"/>
    </location>
</feature>
<dbReference type="InterPro" id="IPR029071">
    <property type="entry name" value="Ubiquitin-like_domsf"/>
</dbReference>
<feature type="compositionally biased region" description="Acidic residues" evidence="1">
    <location>
        <begin position="357"/>
        <end position="374"/>
    </location>
</feature>
<dbReference type="InterPro" id="IPR022617">
    <property type="entry name" value="Rad60/SUMO-like_dom"/>
</dbReference>
<feature type="region of interest" description="Disordered" evidence="1">
    <location>
        <begin position="1"/>
        <end position="75"/>
    </location>
</feature>
<feature type="domain" description="Rad60/SUMO-like" evidence="2">
    <location>
        <begin position="379"/>
        <end position="448"/>
    </location>
</feature>
<dbReference type="AlphaFoldDB" id="A0AAV9PLT8"/>
<keyword evidence="4" id="KW-1185">Reference proteome</keyword>
<proteinExistence type="predicted"/>
<dbReference type="Gene3D" id="3.10.20.90">
    <property type="entry name" value="Phosphatidylinositol 3-kinase Catalytic Subunit, Chain A, domain 1"/>
    <property type="match status" value="1"/>
</dbReference>
<dbReference type="EMBL" id="JAVRRT010000003">
    <property type="protein sequence ID" value="KAK5173683.1"/>
    <property type="molecule type" value="Genomic_DNA"/>
</dbReference>
<evidence type="ECO:0000313" key="4">
    <source>
        <dbReference type="Proteomes" id="UP001337655"/>
    </source>
</evidence>
<accession>A0AAV9PLT8</accession>
<dbReference type="SUPFAM" id="SSF54236">
    <property type="entry name" value="Ubiquitin-like"/>
    <property type="match status" value="1"/>
</dbReference>
<evidence type="ECO:0000259" key="2">
    <source>
        <dbReference type="Pfam" id="PF11976"/>
    </source>
</evidence>
<evidence type="ECO:0000313" key="3">
    <source>
        <dbReference type="EMBL" id="KAK5173683.1"/>
    </source>
</evidence>
<evidence type="ECO:0000256" key="1">
    <source>
        <dbReference type="SAM" id="MobiDB-lite"/>
    </source>
</evidence>
<dbReference type="Pfam" id="PF11976">
    <property type="entry name" value="Rad60-SLD"/>
    <property type="match status" value="1"/>
</dbReference>
<dbReference type="RefSeq" id="XP_064662378.1">
    <property type="nucleotide sequence ID" value="XM_064799623.1"/>
</dbReference>
<comment type="caution">
    <text evidence="3">The sequence shown here is derived from an EMBL/GenBank/DDBJ whole genome shotgun (WGS) entry which is preliminary data.</text>
</comment>
<dbReference type="Proteomes" id="UP001337655">
    <property type="component" value="Unassembled WGS sequence"/>
</dbReference>
<organism evidence="3 4">
    <name type="scientific">Saxophila tyrrhenica</name>
    <dbReference type="NCBI Taxonomy" id="1690608"/>
    <lineage>
        <taxon>Eukaryota</taxon>
        <taxon>Fungi</taxon>
        <taxon>Dikarya</taxon>
        <taxon>Ascomycota</taxon>
        <taxon>Pezizomycotina</taxon>
        <taxon>Dothideomycetes</taxon>
        <taxon>Dothideomycetidae</taxon>
        <taxon>Mycosphaerellales</taxon>
        <taxon>Extremaceae</taxon>
        <taxon>Saxophila</taxon>
    </lineage>
</organism>
<reference evidence="3 4" key="1">
    <citation type="submission" date="2023-08" db="EMBL/GenBank/DDBJ databases">
        <title>Black Yeasts Isolated from many extreme environments.</title>
        <authorList>
            <person name="Coleine C."/>
            <person name="Stajich J.E."/>
            <person name="Selbmann L."/>
        </authorList>
    </citation>
    <scope>NUCLEOTIDE SEQUENCE [LARGE SCALE GENOMIC DNA]</scope>
    <source>
        <strain evidence="3 4">CCFEE 5935</strain>
    </source>
</reference>
<feature type="compositionally biased region" description="Basic and acidic residues" evidence="1">
    <location>
        <begin position="345"/>
        <end position="354"/>
    </location>
</feature>
<feature type="compositionally biased region" description="Basic and acidic residues" evidence="1">
    <location>
        <begin position="35"/>
        <end position="68"/>
    </location>
</feature>
<feature type="region of interest" description="Disordered" evidence="1">
    <location>
        <begin position="345"/>
        <end position="380"/>
    </location>
</feature>
<protein>
    <recommendedName>
        <fullName evidence="2">Rad60/SUMO-like domain-containing protein</fullName>
    </recommendedName>
</protein>
<feature type="compositionally biased region" description="Low complexity" evidence="1">
    <location>
        <begin position="214"/>
        <end position="225"/>
    </location>
</feature>
<dbReference type="CDD" id="cd17080">
    <property type="entry name" value="Ubl_SLD2_Esc2_like"/>
    <property type="match status" value="1"/>
</dbReference>
<name>A0AAV9PLT8_9PEZI</name>
<dbReference type="GeneID" id="89923711"/>
<feature type="region of interest" description="Disordered" evidence="1">
    <location>
        <begin position="123"/>
        <end position="238"/>
    </location>
</feature>
<sequence length="451" mass="50812">MSLFKRPAWAKQAPTAASDEPDDSETNIFSHSSRSYREIVAEQERKKREKLERKKVKEERRNSGKREVEDEFPREDGGCLKKRRITQEDGENLLGSIGLSSKVDLGAQGGDEWKPVVIEDEEPVRRSPRMRRGVDVSSPRRGRRGREVVEVVGDDDEEGVRQQEEQIVYEAPPPEPVEVEEESDDEFAELKRKARLARQQKELSSKKSQTPDLGGPSPSPGMGASDTGHGGLPTPPPDPVVEIMVTSQIPNTNPLIVHRKISQRTQEVRTAWCGRQGFTEEMTRDVFFIHRMRKIYDATTCRSLGLYVDAFGNVVMKGAEDKDGVEKVHLEAVTEEIFQEMKAQKAIEEKRRSGELPPEEEPQDGAGAEEETPVPEEHIRLTLKGKGTKNLRIKVKPTTLFSKIANAYRKSHHLDDSATISLELDGERLNPDHEVQSTDISDLDCLMVHVN</sequence>